<dbReference type="GO" id="GO:0006355">
    <property type="term" value="P:regulation of DNA-templated transcription"/>
    <property type="evidence" value="ECO:0007669"/>
    <property type="project" value="InterPro"/>
</dbReference>
<evidence type="ECO:0000313" key="5">
    <source>
        <dbReference type="Proteomes" id="UP000298127"/>
    </source>
</evidence>
<dbReference type="SMART" id="SM00421">
    <property type="entry name" value="HTH_LUXR"/>
    <property type="match status" value="1"/>
</dbReference>
<dbReference type="InterPro" id="IPR036388">
    <property type="entry name" value="WH-like_DNA-bd_sf"/>
</dbReference>
<dbReference type="InterPro" id="IPR011990">
    <property type="entry name" value="TPR-like_helical_dom_sf"/>
</dbReference>
<dbReference type="SUPFAM" id="SSF52540">
    <property type="entry name" value="P-loop containing nucleoside triphosphate hydrolases"/>
    <property type="match status" value="1"/>
</dbReference>
<organism evidence="4 5">
    <name type="scientific">Orlajensenia leifsoniae</name>
    <dbReference type="NCBI Taxonomy" id="2561933"/>
    <lineage>
        <taxon>Bacteria</taxon>
        <taxon>Bacillati</taxon>
        <taxon>Actinomycetota</taxon>
        <taxon>Actinomycetes</taxon>
        <taxon>Micrococcales</taxon>
        <taxon>Microbacteriaceae</taxon>
        <taxon>Orlajensenia</taxon>
    </lineage>
</organism>
<gene>
    <name evidence="4" type="ORF">E4M00_01535</name>
</gene>
<dbReference type="PANTHER" id="PTHR16305">
    <property type="entry name" value="TESTICULAR SOLUBLE ADENYLYL CYCLASE"/>
    <property type="match status" value="1"/>
</dbReference>
<name>A0A4Y9R7L3_9MICO</name>
<keyword evidence="2" id="KW-0067">ATP-binding</keyword>
<dbReference type="PRINTS" id="PR00038">
    <property type="entry name" value="HTHLUXR"/>
</dbReference>
<evidence type="ECO:0000256" key="1">
    <source>
        <dbReference type="ARBA" id="ARBA00022741"/>
    </source>
</evidence>
<dbReference type="PROSITE" id="PS00622">
    <property type="entry name" value="HTH_LUXR_1"/>
    <property type="match status" value="1"/>
</dbReference>
<dbReference type="EMBL" id="SPQZ01000001">
    <property type="protein sequence ID" value="TFV99912.1"/>
    <property type="molecule type" value="Genomic_DNA"/>
</dbReference>
<dbReference type="InterPro" id="IPR000792">
    <property type="entry name" value="Tscrpt_reg_LuxR_C"/>
</dbReference>
<proteinExistence type="predicted"/>
<dbReference type="Pfam" id="PF00196">
    <property type="entry name" value="GerE"/>
    <property type="match status" value="1"/>
</dbReference>
<dbReference type="AlphaFoldDB" id="A0A4Y9R7L3"/>
<comment type="caution">
    <text evidence="4">The sequence shown here is derived from an EMBL/GenBank/DDBJ whole genome shotgun (WGS) entry which is preliminary data.</text>
</comment>
<accession>A0A4Y9R7L3</accession>
<dbReference type="GO" id="GO:0003677">
    <property type="term" value="F:DNA binding"/>
    <property type="evidence" value="ECO:0007669"/>
    <property type="project" value="InterPro"/>
</dbReference>
<dbReference type="InterPro" id="IPR016032">
    <property type="entry name" value="Sig_transdc_resp-reg_C-effctor"/>
</dbReference>
<dbReference type="Pfam" id="PF13191">
    <property type="entry name" value="AAA_16"/>
    <property type="match status" value="1"/>
</dbReference>
<dbReference type="Gene3D" id="1.10.10.10">
    <property type="entry name" value="Winged helix-like DNA-binding domain superfamily/Winged helix DNA-binding domain"/>
    <property type="match status" value="1"/>
</dbReference>
<dbReference type="RefSeq" id="WP_135118809.1">
    <property type="nucleotide sequence ID" value="NZ_SPQZ01000001.1"/>
</dbReference>
<evidence type="ECO:0000259" key="3">
    <source>
        <dbReference type="PROSITE" id="PS50043"/>
    </source>
</evidence>
<dbReference type="SUPFAM" id="SSF48452">
    <property type="entry name" value="TPR-like"/>
    <property type="match status" value="1"/>
</dbReference>
<dbReference type="GO" id="GO:0004016">
    <property type="term" value="F:adenylate cyclase activity"/>
    <property type="evidence" value="ECO:0007669"/>
    <property type="project" value="TreeGrafter"/>
</dbReference>
<feature type="domain" description="HTH luxR-type" evidence="3">
    <location>
        <begin position="813"/>
        <end position="876"/>
    </location>
</feature>
<sequence length="876" mass="95427">MPGLEADRVEQIDAALTAAGGGVPTLLVIEGLPGSGKSSLLRTVVEHAGERFGSAMIESTEGDRRPYVTLSRLGVKVTPQASPLVVANAVRDHFDAAAAERPVLIAVDDVQWADRETVATLLGLVDRVDRDELLVALAMHPLPLGVHEELQDFVASGRARRLHIDGLPFASATAMARAVHPFIDEPTVERLWRLTNGNPLYMSSILRECGPDELARMAFLPAPQEFARSVAQRVDRLGPAAVALLRASAVLGTDWQPVPTVAAVAGVRAPSASIEALMKAGLLVHRPSFELGGSIRPVHELVLAAVYQQMSLDERRELHLSAASFETDLNTALGHRVAAADEFDPDLADELEAAARRNHEVSAFRPAADQLGWSSRLSADARLRRDRHLDGLFERILANDLAGIDHEVERAGYDHRVASIVGALAVFDNRWHDAIRALEPVLDEPTGATDPLLRYRCEVLAAYAGMGAGEPTDWVQARLLRARETGANDPALLGFQTLAEGRVHARRSGTAGFRAYWEGLTVAATEVPVGSTYRLMIRGISRVADGAFSEAIADLDEVERRFHRGIIDVADGLTHSSLGVAHWLRGDWQLAEVKFRTAREMQRKILNPLTSAITTIGSTGAGDFAATDLVLRDVRMRLLRQPWAEGILWYATARSIRLHAGADAGAQAGELDDLERDFGPAAVGTGPGFPLWLIHRIPLSIWAGRLDEASTLISSFHQVQGHLPWMTGVEHWFQGLVAEQRQQAGRARRHFDDALNGDIGHIPLLAAHVLADRARIDGDTTTRDSAVEAYRALGQVPYVKQLASTERTRVEARPIVFERLSDRERDVLALVTSGLSYEQIGRNLFISRSTVGFHLSNIYAKTGTTSRHDLTALARG</sequence>
<evidence type="ECO:0000313" key="4">
    <source>
        <dbReference type="EMBL" id="TFV99912.1"/>
    </source>
</evidence>
<protein>
    <submittedName>
        <fullName evidence="4">Helix-turn-helix transcriptional regulator</fullName>
    </submittedName>
</protein>
<dbReference type="GO" id="GO:0005524">
    <property type="term" value="F:ATP binding"/>
    <property type="evidence" value="ECO:0007669"/>
    <property type="project" value="UniProtKB-KW"/>
</dbReference>
<dbReference type="InterPro" id="IPR041664">
    <property type="entry name" value="AAA_16"/>
</dbReference>
<dbReference type="Proteomes" id="UP000298127">
    <property type="component" value="Unassembled WGS sequence"/>
</dbReference>
<keyword evidence="5" id="KW-1185">Reference proteome</keyword>
<dbReference type="PANTHER" id="PTHR16305:SF28">
    <property type="entry name" value="GUANYLATE CYCLASE DOMAIN-CONTAINING PROTEIN"/>
    <property type="match status" value="1"/>
</dbReference>
<dbReference type="SUPFAM" id="SSF46894">
    <property type="entry name" value="C-terminal effector domain of the bipartite response regulators"/>
    <property type="match status" value="1"/>
</dbReference>
<reference evidence="4 5" key="1">
    <citation type="journal article" date="2018" name="J. Microbiol.">
        <title>Leifsonia flava sp. nov., a novel actinobacterium isolated from the rhizosphere of Aquilegia viridiflora.</title>
        <authorList>
            <person name="Cai Y."/>
            <person name="Tao W.Z."/>
            <person name="Ma Y.J."/>
            <person name="Cheng J."/>
            <person name="Zhang M.Y."/>
            <person name="Zhang Y.X."/>
        </authorList>
    </citation>
    <scope>NUCLEOTIDE SEQUENCE [LARGE SCALE GENOMIC DNA]</scope>
    <source>
        <strain evidence="4 5">SYP-B2174</strain>
    </source>
</reference>
<keyword evidence="1" id="KW-0547">Nucleotide-binding</keyword>
<dbReference type="InterPro" id="IPR027417">
    <property type="entry name" value="P-loop_NTPase"/>
</dbReference>
<dbReference type="GO" id="GO:0005737">
    <property type="term" value="C:cytoplasm"/>
    <property type="evidence" value="ECO:0007669"/>
    <property type="project" value="TreeGrafter"/>
</dbReference>
<dbReference type="CDD" id="cd06170">
    <property type="entry name" value="LuxR_C_like"/>
    <property type="match status" value="1"/>
</dbReference>
<evidence type="ECO:0000256" key="2">
    <source>
        <dbReference type="ARBA" id="ARBA00022840"/>
    </source>
</evidence>
<dbReference type="PROSITE" id="PS50043">
    <property type="entry name" value="HTH_LUXR_2"/>
    <property type="match status" value="1"/>
</dbReference>